<dbReference type="InterPro" id="IPR015421">
    <property type="entry name" value="PyrdxlP-dep_Trfase_major"/>
</dbReference>
<dbReference type="Gramene" id="QL05p054444:mrna">
    <property type="protein sequence ID" value="QL05p054444:mrna"/>
    <property type="gene ID" value="QL05p054444"/>
</dbReference>
<keyword evidence="3 5" id="KW-0663">Pyridoxal phosphate</keyword>
<keyword evidence="2" id="KW-0210">Decarboxylase</keyword>
<sequence length="111" mass="13210">MPRMADVMDYSGIRLNAHKWFLTALDCCCLWVKDLSALIRSLLTNPEYLWNKATDSKQVVNYKDWKITLSRRFHALKLWFVLRIYGVANHRNLMRSHVKMAEVFRKACRYG</sequence>
<dbReference type="SUPFAM" id="SSF53383">
    <property type="entry name" value="PLP-dependent transferases"/>
    <property type="match status" value="1"/>
</dbReference>
<dbReference type="Pfam" id="PF00282">
    <property type="entry name" value="Pyridoxal_deC"/>
    <property type="match status" value="1"/>
</dbReference>
<evidence type="ECO:0000256" key="5">
    <source>
        <dbReference type="RuleBase" id="RU000382"/>
    </source>
</evidence>
<proteinExistence type="inferred from homology"/>
<evidence type="ECO:0000256" key="2">
    <source>
        <dbReference type="ARBA" id="ARBA00022793"/>
    </source>
</evidence>
<accession>A0A7N2LRI5</accession>
<evidence type="ECO:0000313" key="7">
    <source>
        <dbReference type="Proteomes" id="UP000594261"/>
    </source>
</evidence>
<dbReference type="EMBL" id="LRBV02000005">
    <property type="status" value="NOT_ANNOTATED_CDS"/>
    <property type="molecule type" value="Genomic_DNA"/>
</dbReference>
<dbReference type="EnsemblPlants" id="QL05p054444:mrna">
    <property type="protein sequence ID" value="QL05p054444:mrna"/>
    <property type="gene ID" value="QL05p054444"/>
</dbReference>
<dbReference type="Proteomes" id="UP000594261">
    <property type="component" value="Chromosome 5"/>
</dbReference>
<dbReference type="InterPro" id="IPR002129">
    <property type="entry name" value="PyrdxlP-dep_de-COase"/>
</dbReference>
<name>A0A7N2LRI5_QUELO</name>
<dbReference type="AlphaFoldDB" id="A0A7N2LRI5"/>
<keyword evidence="4 5" id="KW-0456">Lyase</keyword>
<dbReference type="InterPro" id="IPR010977">
    <property type="entry name" value="Aromatic_deC"/>
</dbReference>
<evidence type="ECO:0000256" key="3">
    <source>
        <dbReference type="ARBA" id="ARBA00022898"/>
    </source>
</evidence>
<comment type="similarity">
    <text evidence="5">Belongs to the group II decarboxylase family.</text>
</comment>
<protein>
    <submittedName>
        <fullName evidence="6">Uncharacterized protein</fullName>
    </submittedName>
</protein>
<dbReference type="InParanoid" id="A0A7N2LRI5"/>
<dbReference type="Gene3D" id="3.40.640.10">
    <property type="entry name" value="Type I PLP-dependent aspartate aminotransferase-like (Major domain)"/>
    <property type="match status" value="1"/>
</dbReference>
<comment type="cofactor">
    <cofactor evidence="1 5">
        <name>pyridoxal 5'-phosphate</name>
        <dbReference type="ChEBI" id="CHEBI:597326"/>
    </cofactor>
</comment>
<organism evidence="6 7">
    <name type="scientific">Quercus lobata</name>
    <name type="common">Valley oak</name>
    <dbReference type="NCBI Taxonomy" id="97700"/>
    <lineage>
        <taxon>Eukaryota</taxon>
        <taxon>Viridiplantae</taxon>
        <taxon>Streptophyta</taxon>
        <taxon>Embryophyta</taxon>
        <taxon>Tracheophyta</taxon>
        <taxon>Spermatophyta</taxon>
        <taxon>Magnoliopsida</taxon>
        <taxon>eudicotyledons</taxon>
        <taxon>Gunneridae</taxon>
        <taxon>Pentapetalae</taxon>
        <taxon>rosids</taxon>
        <taxon>fabids</taxon>
        <taxon>Fagales</taxon>
        <taxon>Fagaceae</taxon>
        <taxon>Quercus</taxon>
    </lineage>
</organism>
<dbReference type="GO" id="GO:0005737">
    <property type="term" value="C:cytoplasm"/>
    <property type="evidence" value="ECO:0007669"/>
    <property type="project" value="TreeGrafter"/>
</dbReference>
<reference evidence="6" key="2">
    <citation type="submission" date="2021-01" db="UniProtKB">
        <authorList>
            <consortium name="EnsemblPlants"/>
        </authorList>
    </citation>
    <scope>IDENTIFICATION</scope>
</reference>
<dbReference type="GO" id="GO:0019752">
    <property type="term" value="P:carboxylic acid metabolic process"/>
    <property type="evidence" value="ECO:0007669"/>
    <property type="project" value="InterPro"/>
</dbReference>
<evidence type="ECO:0000256" key="1">
    <source>
        <dbReference type="ARBA" id="ARBA00001933"/>
    </source>
</evidence>
<dbReference type="GO" id="GO:0016831">
    <property type="term" value="F:carboxy-lyase activity"/>
    <property type="evidence" value="ECO:0007669"/>
    <property type="project" value="TreeGrafter"/>
</dbReference>
<dbReference type="GO" id="GO:0030170">
    <property type="term" value="F:pyridoxal phosphate binding"/>
    <property type="evidence" value="ECO:0007669"/>
    <property type="project" value="InterPro"/>
</dbReference>
<reference evidence="6 7" key="1">
    <citation type="journal article" date="2016" name="G3 (Bethesda)">
        <title>First Draft Assembly and Annotation of the Genome of a California Endemic Oak Quercus lobata Nee (Fagaceae).</title>
        <authorList>
            <person name="Sork V.L."/>
            <person name="Fitz-Gibbon S.T."/>
            <person name="Puiu D."/>
            <person name="Crepeau M."/>
            <person name="Gugger P.F."/>
            <person name="Sherman R."/>
            <person name="Stevens K."/>
            <person name="Langley C.H."/>
            <person name="Pellegrini M."/>
            <person name="Salzberg S.L."/>
        </authorList>
    </citation>
    <scope>NUCLEOTIDE SEQUENCE [LARGE SCALE GENOMIC DNA]</scope>
    <source>
        <strain evidence="6 7">cv. SW786</strain>
    </source>
</reference>
<dbReference type="InterPro" id="IPR015424">
    <property type="entry name" value="PyrdxlP-dep_Trfase"/>
</dbReference>
<dbReference type="PANTHER" id="PTHR11999:SF96">
    <property type="entry name" value="TYROSINE DECARBOXYLASE"/>
    <property type="match status" value="1"/>
</dbReference>
<evidence type="ECO:0000256" key="4">
    <source>
        <dbReference type="ARBA" id="ARBA00023239"/>
    </source>
</evidence>
<dbReference type="PANTHER" id="PTHR11999">
    <property type="entry name" value="GROUP II PYRIDOXAL-5-PHOSPHATE DECARBOXYLASE"/>
    <property type="match status" value="1"/>
</dbReference>
<evidence type="ECO:0000313" key="6">
    <source>
        <dbReference type="EnsemblPlants" id="QL05p054444:mrna"/>
    </source>
</evidence>
<keyword evidence="7" id="KW-1185">Reference proteome</keyword>